<comment type="caution">
    <text evidence="8">The sequence shown here is derived from an EMBL/GenBank/DDBJ whole genome shotgun (WGS) entry which is preliminary data.</text>
</comment>
<feature type="transmembrane region" description="Helical" evidence="7">
    <location>
        <begin position="194"/>
        <end position="212"/>
    </location>
</feature>
<evidence type="ECO:0000256" key="4">
    <source>
        <dbReference type="ARBA" id="ARBA00022692"/>
    </source>
</evidence>
<dbReference type="EMBL" id="JANEYG010000031">
    <property type="protein sequence ID" value="KAJ8917737.1"/>
    <property type="molecule type" value="Genomic_DNA"/>
</dbReference>
<comment type="similarity">
    <text evidence="2">Belongs to the SLC29A/ENT transporter (TC 2.A.57) family.</text>
</comment>
<evidence type="ECO:0000256" key="7">
    <source>
        <dbReference type="SAM" id="Phobius"/>
    </source>
</evidence>
<evidence type="ECO:0000256" key="2">
    <source>
        <dbReference type="ARBA" id="ARBA00007965"/>
    </source>
</evidence>
<keyword evidence="9" id="KW-1185">Reference proteome</keyword>
<evidence type="ECO:0000256" key="1">
    <source>
        <dbReference type="ARBA" id="ARBA00004141"/>
    </source>
</evidence>
<comment type="subcellular location">
    <subcellularLocation>
        <location evidence="1">Membrane</location>
        <topology evidence="1">Multi-pass membrane protein</topology>
    </subcellularLocation>
</comment>
<feature type="transmembrane region" description="Helical" evidence="7">
    <location>
        <begin position="62"/>
        <end position="83"/>
    </location>
</feature>
<dbReference type="PRINTS" id="PR01130">
    <property type="entry name" value="DERENTRNSPRT"/>
</dbReference>
<accession>A0AAV8VUS6</accession>
<name>A0AAV8VUS6_9CUCU</name>
<evidence type="ECO:0000256" key="5">
    <source>
        <dbReference type="ARBA" id="ARBA00022989"/>
    </source>
</evidence>
<feature type="transmembrane region" description="Helical" evidence="7">
    <location>
        <begin position="125"/>
        <end position="144"/>
    </location>
</feature>
<dbReference type="AlphaFoldDB" id="A0AAV8VUS6"/>
<feature type="transmembrane region" description="Helical" evidence="7">
    <location>
        <begin position="266"/>
        <end position="289"/>
    </location>
</feature>
<evidence type="ECO:0000313" key="8">
    <source>
        <dbReference type="EMBL" id="KAJ8917737.1"/>
    </source>
</evidence>
<proteinExistence type="inferred from homology"/>
<evidence type="ECO:0000313" key="9">
    <source>
        <dbReference type="Proteomes" id="UP001159042"/>
    </source>
</evidence>
<sequence>MVLAVLLNVCSAVTMISLFELVTKFPLGYYGTILSGQAICGIFSAIVQICILSMRVPSLFSGLIYFSVGSIIIFSTTIFYLITKKKSKYFIYRISQYEGSSTNPVESRCFLDTTKLKAALQRTKWFLGAMVFVQGSTAMVHPGLTALIVSVDRDSGLGDEWNEVYFVPVITFLGFNLFDFLGREMARKIKRPRQACVILVLASVRLILVPFLMLCNAQPRKHMPVVFDDNFYILIICTFGLTQGYLVNLCIISVPRVARKEELEFVTILLPLSAILSMTLCSAFNLAIICLI</sequence>
<dbReference type="Proteomes" id="UP001159042">
    <property type="component" value="Unassembled WGS sequence"/>
</dbReference>
<organism evidence="8 9">
    <name type="scientific">Exocentrus adspersus</name>
    <dbReference type="NCBI Taxonomy" id="1586481"/>
    <lineage>
        <taxon>Eukaryota</taxon>
        <taxon>Metazoa</taxon>
        <taxon>Ecdysozoa</taxon>
        <taxon>Arthropoda</taxon>
        <taxon>Hexapoda</taxon>
        <taxon>Insecta</taxon>
        <taxon>Pterygota</taxon>
        <taxon>Neoptera</taxon>
        <taxon>Endopterygota</taxon>
        <taxon>Coleoptera</taxon>
        <taxon>Polyphaga</taxon>
        <taxon>Cucujiformia</taxon>
        <taxon>Chrysomeloidea</taxon>
        <taxon>Cerambycidae</taxon>
        <taxon>Lamiinae</taxon>
        <taxon>Acanthocinini</taxon>
        <taxon>Exocentrus</taxon>
    </lineage>
</organism>
<evidence type="ECO:0008006" key="10">
    <source>
        <dbReference type="Google" id="ProtNLM"/>
    </source>
</evidence>
<dbReference type="Pfam" id="PF01733">
    <property type="entry name" value="Nucleoside_tran"/>
    <property type="match status" value="1"/>
</dbReference>
<dbReference type="PANTHER" id="PTHR10332:SF88">
    <property type="entry name" value="EQUILIBRATIVE NUCLEOSIDE TRANSPORTER 1, ISOFORM A"/>
    <property type="match status" value="1"/>
</dbReference>
<evidence type="ECO:0000256" key="6">
    <source>
        <dbReference type="ARBA" id="ARBA00023136"/>
    </source>
</evidence>
<feature type="transmembrane region" description="Helical" evidence="7">
    <location>
        <begin position="164"/>
        <end position="182"/>
    </location>
</feature>
<protein>
    <recommendedName>
        <fullName evidence="10">Equilibrative nucleoside transporter 1</fullName>
    </recommendedName>
</protein>
<keyword evidence="6 7" id="KW-0472">Membrane</keyword>
<keyword evidence="3" id="KW-0813">Transport</keyword>
<keyword evidence="5 7" id="KW-1133">Transmembrane helix</keyword>
<dbReference type="PANTHER" id="PTHR10332">
    <property type="entry name" value="EQUILIBRATIVE NUCLEOSIDE TRANSPORTER"/>
    <property type="match status" value="1"/>
</dbReference>
<dbReference type="InterPro" id="IPR002259">
    <property type="entry name" value="Eqnu_transpt"/>
</dbReference>
<feature type="transmembrane region" description="Helical" evidence="7">
    <location>
        <begin position="232"/>
        <end position="254"/>
    </location>
</feature>
<feature type="transmembrane region" description="Helical" evidence="7">
    <location>
        <begin position="34"/>
        <end position="56"/>
    </location>
</feature>
<reference evidence="8 9" key="1">
    <citation type="journal article" date="2023" name="Insect Mol. Biol.">
        <title>Genome sequencing provides insights into the evolution of gene families encoding plant cell wall-degrading enzymes in longhorned beetles.</title>
        <authorList>
            <person name="Shin N.R."/>
            <person name="Okamura Y."/>
            <person name="Kirsch R."/>
            <person name="Pauchet Y."/>
        </authorList>
    </citation>
    <scope>NUCLEOTIDE SEQUENCE [LARGE SCALE GENOMIC DNA]</scope>
    <source>
        <strain evidence="8">EAD_L_NR</strain>
    </source>
</reference>
<feature type="transmembrane region" description="Helical" evidence="7">
    <location>
        <begin position="6"/>
        <end position="22"/>
    </location>
</feature>
<dbReference type="GO" id="GO:0005337">
    <property type="term" value="F:nucleoside transmembrane transporter activity"/>
    <property type="evidence" value="ECO:0007669"/>
    <property type="project" value="InterPro"/>
</dbReference>
<evidence type="ECO:0000256" key="3">
    <source>
        <dbReference type="ARBA" id="ARBA00022448"/>
    </source>
</evidence>
<keyword evidence="4 7" id="KW-0812">Transmembrane</keyword>
<dbReference type="GO" id="GO:0005886">
    <property type="term" value="C:plasma membrane"/>
    <property type="evidence" value="ECO:0007669"/>
    <property type="project" value="TreeGrafter"/>
</dbReference>
<gene>
    <name evidence="8" type="ORF">NQ315_005187</name>
</gene>